<dbReference type="CDD" id="cd00180">
    <property type="entry name" value="PKc"/>
    <property type="match status" value="1"/>
</dbReference>
<protein>
    <recommendedName>
        <fullName evidence="1">non-specific serine/threonine protein kinase</fullName>
        <ecNumber evidence="1">2.7.11.1</ecNumber>
    </recommendedName>
</protein>
<dbReference type="InterPro" id="IPR050660">
    <property type="entry name" value="NEK_Ser/Thr_kinase"/>
</dbReference>
<dbReference type="GO" id="GO:0005524">
    <property type="term" value="F:ATP binding"/>
    <property type="evidence" value="ECO:0007669"/>
    <property type="project" value="UniProtKB-KW"/>
</dbReference>
<feature type="compositionally biased region" description="Basic and acidic residues" evidence="9">
    <location>
        <begin position="223"/>
        <end position="235"/>
    </location>
</feature>
<dbReference type="PANTHER" id="PTHR43671:SF98">
    <property type="entry name" value="SERINE_THREONINE-PROTEIN KINASE NEK11"/>
    <property type="match status" value="1"/>
</dbReference>
<gene>
    <name evidence="11" type="ORF">TI39_contig5844g00001</name>
</gene>
<comment type="catalytic activity">
    <reaction evidence="7">
        <text>L-threonyl-[protein] + ATP = O-phospho-L-threonyl-[protein] + ADP + H(+)</text>
        <dbReference type="Rhea" id="RHEA:46608"/>
        <dbReference type="Rhea" id="RHEA-COMP:11060"/>
        <dbReference type="Rhea" id="RHEA-COMP:11605"/>
        <dbReference type="ChEBI" id="CHEBI:15378"/>
        <dbReference type="ChEBI" id="CHEBI:30013"/>
        <dbReference type="ChEBI" id="CHEBI:30616"/>
        <dbReference type="ChEBI" id="CHEBI:61977"/>
        <dbReference type="ChEBI" id="CHEBI:456216"/>
        <dbReference type="EC" id="2.7.11.1"/>
    </reaction>
</comment>
<evidence type="ECO:0000256" key="8">
    <source>
        <dbReference type="ARBA" id="ARBA00048679"/>
    </source>
</evidence>
<evidence type="ECO:0000256" key="3">
    <source>
        <dbReference type="ARBA" id="ARBA00022679"/>
    </source>
</evidence>
<evidence type="ECO:0000313" key="12">
    <source>
        <dbReference type="Proteomes" id="UP000033647"/>
    </source>
</evidence>
<dbReference type="AlphaFoldDB" id="A0A0F4G644"/>
<feature type="compositionally biased region" description="Basic and acidic residues" evidence="9">
    <location>
        <begin position="55"/>
        <end position="73"/>
    </location>
</feature>
<feature type="domain" description="Protein kinase" evidence="10">
    <location>
        <begin position="361"/>
        <end position="638"/>
    </location>
</feature>
<evidence type="ECO:0000256" key="7">
    <source>
        <dbReference type="ARBA" id="ARBA00047899"/>
    </source>
</evidence>
<dbReference type="EMBL" id="LAFY01005799">
    <property type="protein sequence ID" value="KJX92492.1"/>
    <property type="molecule type" value="Genomic_DNA"/>
</dbReference>
<organism evidence="11 12">
    <name type="scientific">Zymoseptoria brevis</name>
    <dbReference type="NCBI Taxonomy" id="1047168"/>
    <lineage>
        <taxon>Eukaryota</taxon>
        <taxon>Fungi</taxon>
        <taxon>Dikarya</taxon>
        <taxon>Ascomycota</taxon>
        <taxon>Pezizomycotina</taxon>
        <taxon>Dothideomycetes</taxon>
        <taxon>Dothideomycetidae</taxon>
        <taxon>Mycosphaerellales</taxon>
        <taxon>Mycosphaerellaceae</taxon>
        <taxon>Zymoseptoria</taxon>
    </lineage>
</organism>
<dbReference type="OrthoDB" id="310217at2759"/>
<evidence type="ECO:0000259" key="10">
    <source>
        <dbReference type="PROSITE" id="PS50011"/>
    </source>
</evidence>
<evidence type="ECO:0000256" key="1">
    <source>
        <dbReference type="ARBA" id="ARBA00012513"/>
    </source>
</evidence>
<evidence type="ECO:0000256" key="4">
    <source>
        <dbReference type="ARBA" id="ARBA00022741"/>
    </source>
</evidence>
<reference evidence="11 12" key="1">
    <citation type="submission" date="2015-03" db="EMBL/GenBank/DDBJ databases">
        <title>RNA-seq based gene annotation and comparative genomics of four Zymoseptoria species reveal species-specific pathogenicity related genes and transposable element activity.</title>
        <authorList>
            <person name="Grandaubert J."/>
            <person name="Bhattacharyya A."/>
            <person name="Stukenbrock E.H."/>
        </authorList>
    </citation>
    <scope>NUCLEOTIDE SEQUENCE [LARGE SCALE GENOMIC DNA]</scope>
    <source>
        <strain evidence="11 12">Zb18110</strain>
    </source>
</reference>
<dbReference type="InterPro" id="IPR011009">
    <property type="entry name" value="Kinase-like_dom_sf"/>
</dbReference>
<evidence type="ECO:0000313" key="11">
    <source>
        <dbReference type="EMBL" id="KJX92492.1"/>
    </source>
</evidence>
<keyword evidence="3" id="KW-0808">Transferase</keyword>
<feature type="compositionally biased region" description="Basic and acidic residues" evidence="9">
    <location>
        <begin position="286"/>
        <end position="321"/>
    </location>
</feature>
<dbReference type="Pfam" id="PF00069">
    <property type="entry name" value="Pkinase"/>
    <property type="match status" value="1"/>
</dbReference>
<keyword evidence="4" id="KW-0547">Nucleotide-binding</keyword>
<comment type="catalytic activity">
    <reaction evidence="8">
        <text>L-seryl-[protein] + ATP = O-phospho-L-seryl-[protein] + ADP + H(+)</text>
        <dbReference type="Rhea" id="RHEA:17989"/>
        <dbReference type="Rhea" id="RHEA-COMP:9863"/>
        <dbReference type="Rhea" id="RHEA-COMP:11604"/>
        <dbReference type="ChEBI" id="CHEBI:15378"/>
        <dbReference type="ChEBI" id="CHEBI:29999"/>
        <dbReference type="ChEBI" id="CHEBI:30616"/>
        <dbReference type="ChEBI" id="CHEBI:83421"/>
        <dbReference type="ChEBI" id="CHEBI:456216"/>
        <dbReference type="EC" id="2.7.11.1"/>
    </reaction>
</comment>
<dbReference type="STRING" id="1047168.A0A0F4G644"/>
<dbReference type="InterPro" id="IPR000719">
    <property type="entry name" value="Prot_kinase_dom"/>
</dbReference>
<dbReference type="PROSITE" id="PS50011">
    <property type="entry name" value="PROTEIN_KINASE_DOM"/>
    <property type="match status" value="1"/>
</dbReference>
<dbReference type="Proteomes" id="UP000033647">
    <property type="component" value="Unassembled WGS sequence"/>
</dbReference>
<sequence length="647" mass="72555">MPWVNARHFGFDDRDATPGDQQRGRPFMCAPRQMFGSLFGRQSRHPSAHPNGADMNDRGRSRGAERDAPHQDRQTQFPQQRRGQGWKGQADFGEAPHRHRRAESMHPGFSTNPFRSRREPSLHPGFDNNPPFQSRREPSLHPGFDNNTSFRSRREPSLHPGFDNNNTFHSRRERSQHPGFGRDRSFHQGFGLDPDGPRTNRHERSNHRQRARTEPGFVRSRHVHFDDESARAHESRFRHRSQAPDLGLDDLNLGEFGNEPQRGPSMGQRHGGPRSDATFGRQLGMRNDDRGSEIDIDLNRIRRERAAGFDPRRQRQAESDPRQAPTPDFRGGGMFGTSSRRSTFGDARSDAGRGRGIMANYDKVKSLAKGGMSTAINVVKSRSSGRLFVQKCVEVRQPTQMKRFCAELDTLLRIKQSGISTNLNILAEFQASNHSPEAIVILEYCDMGSLEGLIKSYISKGRCSPEAMAWNVLLGVGKALAFLHHGDSGQGRDPTWDMTFHLDLKPCNIFLSSTGGRYGFPRVVLADFGCSVKISQVVRGEEHLFFQMCGSSDWFPPEGVGQTPLPHYGVKTDIWQLGATIHALCLGIYAKPNRMVLCTAAPCGRYYSAMLNRSVAHLTHYNSQVRPEPRAIIAAASIGFREAAMAG</sequence>
<dbReference type="PANTHER" id="PTHR43671">
    <property type="entry name" value="SERINE/THREONINE-PROTEIN KINASE NEK"/>
    <property type="match status" value="1"/>
</dbReference>
<name>A0A0F4G644_9PEZI</name>
<keyword evidence="2" id="KW-0723">Serine/threonine-protein kinase</keyword>
<dbReference type="EC" id="2.7.11.1" evidence="1"/>
<evidence type="ECO:0000256" key="9">
    <source>
        <dbReference type="SAM" id="MobiDB-lite"/>
    </source>
</evidence>
<feature type="compositionally biased region" description="Basic and acidic residues" evidence="9">
    <location>
        <begin position="173"/>
        <end position="186"/>
    </location>
</feature>
<comment type="caution">
    <text evidence="11">The sequence shown here is derived from an EMBL/GenBank/DDBJ whole genome shotgun (WGS) entry which is preliminary data.</text>
</comment>
<dbReference type="SMART" id="SM00220">
    <property type="entry name" value="S_TKc"/>
    <property type="match status" value="1"/>
</dbReference>
<keyword evidence="5" id="KW-0418">Kinase</keyword>
<feature type="region of interest" description="Disordered" evidence="9">
    <location>
        <begin position="1"/>
        <end position="351"/>
    </location>
</feature>
<proteinExistence type="predicted"/>
<dbReference type="SUPFAM" id="SSF56112">
    <property type="entry name" value="Protein kinase-like (PK-like)"/>
    <property type="match status" value="1"/>
</dbReference>
<evidence type="ECO:0000256" key="5">
    <source>
        <dbReference type="ARBA" id="ARBA00022777"/>
    </source>
</evidence>
<dbReference type="GO" id="GO:0004674">
    <property type="term" value="F:protein serine/threonine kinase activity"/>
    <property type="evidence" value="ECO:0007669"/>
    <property type="project" value="UniProtKB-KW"/>
</dbReference>
<accession>A0A0F4G644</accession>
<evidence type="ECO:0000256" key="6">
    <source>
        <dbReference type="ARBA" id="ARBA00022840"/>
    </source>
</evidence>
<keyword evidence="6" id="KW-0067">ATP-binding</keyword>
<evidence type="ECO:0000256" key="2">
    <source>
        <dbReference type="ARBA" id="ARBA00022527"/>
    </source>
</evidence>
<keyword evidence="12" id="KW-1185">Reference proteome</keyword>
<dbReference type="Gene3D" id="1.10.510.10">
    <property type="entry name" value="Transferase(Phosphotransferase) domain 1"/>
    <property type="match status" value="1"/>
</dbReference>
<dbReference type="GO" id="GO:0005634">
    <property type="term" value="C:nucleus"/>
    <property type="evidence" value="ECO:0007669"/>
    <property type="project" value="TreeGrafter"/>
</dbReference>